<protein>
    <submittedName>
        <fullName evidence="2">Uncharacterized protein</fullName>
    </submittedName>
</protein>
<evidence type="ECO:0000256" key="1">
    <source>
        <dbReference type="SAM" id="MobiDB-lite"/>
    </source>
</evidence>
<sequence length="78" mass="7976">PANTVSARTYLETATPAEPDSSAPHATGREKSARTTTAGAATVTLTFPTAWATCSTTAQRNAPSTLRRLALGATETVA</sequence>
<keyword evidence="3" id="KW-1185">Reference proteome</keyword>
<reference evidence="2 3" key="1">
    <citation type="journal article" date="2019" name="Sci. Rep.">
        <title>Colletotrichum shisoi sp. nov., an anthracnose pathogen of Perilla frutescens in Japan: molecular phylogenetic, morphological and genomic evidence.</title>
        <authorList>
            <person name="Gan P."/>
            <person name="Tsushima A."/>
            <person name="Hiroyama R."/>
            <person name="Narusaka M."/>
            <person name="Takano Y."/>
            <person name="Narusaka Y."/>
            <person name="Kawaradani M."/>
            <person name="Damm U."/>
            <person name="Shirasu K."/>
        </authorList>
    </citation>
    <scope>NUCLEOTIDE SEQUENCE [LARGE SCALE GENOMIC DNA]</scope>
    <source>
        <strain evidence="2 3">PG-2018a</strain>
    </source>
</reference>
<feature type="region of interest" description="Disordered" evidence="1">
    <location>
        <begin position="1"/>
        <end position="39"/>
    </location>
</feature>
<evidence type="ECO:0000313" key="3">
    <source>
        <dbReference type="Proteomes" id="UP000326340"/>
    </source>
</evidence>
<proteinExistence type="predicted"/>
<dbReference type="AlphaFoldDB" id="A0A5Q4BHC4"/>
<name>A0A5Q4BHC4_9PEZI</name>
<feature type="non-terminal residue" evidence="2">
    <location>
        <position position="1"/>
    </location>
</feature>
<dbReference type="EMBL" id="PUHP01001344">
    <property type="protein sequence ID" value="TQN66064.1"/>
    <property type="molecule type" value="Genomic_DNA"/>
</dbReference>
<accession>A0A5Q4BHC4</accession>
<gene>
    <name evidence="2" type="ORF">CSHISOI_09221</name>
</gene>
<evidence type="ECO:0000313" key="2">
    <source>
        <dbReference type="EMBL" id="TQN66064.1"/>
    </source>
</evidence>
<dbReference type="Proteomes" id="UP000326340">
    <property type="component" value="Unassembled WGS sequence"/>
</dbReference>
<comment type="caution">
    <text evidence="2">The sequence shown here is derived from an EMBL/GenBank/DDBJ whole genome shotgun (WGS) entry which is preliminary data.</text>
</comment>
<organism evidence="2 3">
    <name type="scientific">Colletotrichum shisoi</name>
    <dbReference type="NCBI Taxonomy" id="2078593"/>
    <lineage>
        <taxon>Eukaryota</taxon>
        <taxon>Fungi</taxon>
        <taxon>Dikarya</taxon>
        <taxon>Ascomycota</taxon>
        <taxon>Pezizomycotina</taxon>
        <taxon>Sordariomycetes</taxon>
        <taxon>Hypocreomycetidae</taxon>
        <taxon>Glomerellales</taxon>
        <taxon>Glomerellaceae</taxon>
        <taxon>Colletotrichum</taxon>
        <taxon>Colletotrichum destructivum species complex</taxon>
    </lineage>
</organism>